<feature type="region of interest" description="Disordered" evidence="1">
    <location>
        <begin position="23"/>
        <end position="43"/>
    </location>
</feature>
<feature type="compositionally biased region" description="Polar residues" evidence="1">
    <location>
        <begin position="24"/>
        <end position="36"/>
    </location>
</feature>
<keyword evidence="4" id="KW-1185">Reference proteome</keyword>
<organism evidence="3 4">
    <name type="scientific">Castilleja foliolosa</name>
    <dbReference type="NCBI Taxonomy" id="1961234"/>
    <lineage>
        <taxon>Eukaryota</taxon>
        <taxon>Viridiplantae</taxon>
        <taxon>Streptophyta</taxon>
        <taxon>Embryophyta</taxon>
        <taxon>Tracheophyta</taxon>
        <taxon>Spermatophyta</taxon>
        <taxon>Magnoliopsida</taxon>
        <taxon>eudicotyledons</taxon>
        <taxon>Gunneridae</taxon>
        <taxon>Pentapetalae</taxon>
        <taxon>asterids</taxon>
        <taxon>lamiids</taxon>
        <taxon>Lamiales</taxon>
        <taxon>Orobanchaceae</taxon>
        <taxon>Pedicularideae</taxon>
        <taxon>Castillejinae</taxon>
        <taxon>Castilleja</taxon>
    </lineage>
</organism>
<dbReference type="AlphaFoldDB" id="A0ABD3BBC6"/>
<evidence type="ECO:0000256" key="2">
    <source>
        <dbReference type="SAM" id="SignalP"/>
    </source>
</evidence>
<protein>
    <submittedName>
        <fullName evidence="3">Uncharacterized protein</fullName>
    </submittedName>
</protein>
<gene>
    <name evidence="3" type="ORF">CASFOL_041435</name>
</gene>
<dbReference type="EMBL" id="JAVIJP010000103">
    <property type="protein sequence ID" value="KAL3614678.1"/>
    <property type="molecule type" value="Genomic_DNA"/>
</dbReference>
<evidence type="ECO:0000313" key="3">
    <source>
        <dbReference type="EMBL" id="KAL3614678.1"/>
    </source>
</evidence>
<keyword evidence="2" id="KW-0732">Signal</keyword>
<comment type="caution">
    <text evidence="3">The sequence shown here is derived from an EMBL/GenBank/DDBJ whole genome shotgun (WGS) entry which is preliminary data.</text>
</comment>
<feature type="signal peptide" evidence="2">
    <location>
        <begin position="1"/>
        <end position="25"/>
    </location>
</feature>
<reference evidence="4" key="1">
    <citation type="journal article" date="2024" name="IScience">
        <title>Strigolactones Initiate the Formation of Haustorium-like Structures in Castilleja.</title>
        <authorList>
            <person name="Buerger M."/>
            <person name="Peterson D."/>
            <person name="Chory J."/>
        </authorList>
    </citation>
    <scope>NUCLEOTIDE SEQUENCE [LARGE SCALE GENOMIC DNA]</scope>
</reference>
<evidence type="ECO:0000256" key="1">
    <source>
        <dbReference type="SAM" id="MobiDB-lite"/>
    </source>
</evidence>
<feature type="chain" id="PRO_5044871613" evidence="2">
    <location>
        <begin position="26"/>
        <end position="150"/>
    </location>
</feature>
<dbReference type="Proteomes" id="UP001632038">
    <property type="component" value="Unassembled WGS sequence"/>
</dbReference>
<sequence length="150" mass="17082">MSVNTIYNLIFIVSIILITTTSSQANPKTSENSKVPSPSRDRKMLSHHDLENRLSTGGSYHELYHVVHPSPKSRRFSHRDLEEISAGQNPFSTSDEPGRELGTCVPPRGEPSILKQWLGQEYIIQWRFQILLNIELFQGALEIKIKNKNV</sequence>
<accession>A0ABD3BBC6</accession>
<evidence type="ECO:0000313" key="4">
    <source>
        <dbReference type="Proteomes" id="UP001632038"/>
    </source>
</evidence>
<name>A0ABD3BBC6_9LAMI</name>
<proteinExistence type="predicted"/>